<keyword evidence="2" id="KW-1185">Reference proteome</keyword>
<dbReference type="OrthoDB" id="1355945at2"/>
<proteinExistence type="predicted"/>
<gene>
    <name evidence="1" type="ORF">A4H97_23705</name>
</gene>
<accession>A0A1V9F500</accession>
<protein>
    <submittedName>
        <fullName evidence="1">Uncharacterized protein</fullName>
    </submittedName>
</protein>
<dbReference type="AlphaFoldDB" id="A0A1V9F500"/>
<dbReference type="STRING" id="354355.SAMN05660816_04459"/>
<evidence type="ECO:0000313" key="2">
    <source>
        <dbReference type="Proteomes" id="UP000192610"/>
    </source>
</evidence>
<dbReference type="Proteomes" id="UP000192610">
    <property type="component" value="Unassembled WGS sequence"/>
</dbReference>
<organism evidence="1 2">
    <name type="scientific">Niastella yeongjuensis</name>
    <dbReference type="NCBI Taxonomy" id="354355"/>
    <lineage>
        <taxon>Bacteria</taxon>
        <taxon>Pseudomonadati</taxon>
        <taxon>Bacteroidota</taxon>
        <taxon>Chitinophagia</taxon>
        <taxon>Chitinophagales</taxon>
        <taxon>Chitinophagaceae</taxon>
        <taxon>Niastella</taxon>
    </lineage>
</organism>
<evidence type="ECO:0000313" key="1">
    <source>
        <dbReference type="EMBL" id="OQP53453.1"/>
    </source>
</evidence>
<dbReference type="RefSeq" id="WP_081197798.1">
    <property type="nucleotide sequence ID" value="NZ_FOCZ01000008.1"/>
</dbReference>
<reference evidence="2" key="1">
    <citation type="submission" date="2016-04" db="EMBL/GenBank/DDBJ databases">
        <authorList>
            <person name="Chen L."/>
            <person name="Zhuang W."/>
            <person name="Wang G."/>
        </authorList>
    </citation>
    <scope>NUCLEOTIDE SEQUENCE [LARGE SCALE GENOMIC DNA]</scope>
    <source>
        <strain evidence="2">17621</strain>
    </source>
</reference>
<comment type="caution">
    <text evidence="1">The sequence shown here is derived from an EMBL/GenBank/DDBJ whole genome shotgun (WGS) entry which is preliminary data.</text>
</comment>
<sequence length="227" mass="25536">MKRFFIMACGAALGVALTLFFSYLTSQPTIINKPAPITPCECCYESFFGLTMQEFMDGVGRYGKTRPQLLGPDNKDARACWYSIDTLKKYICQIEKYSHKLHIDTQKLGIRFFYAVYPENIPNVRYRNHHTLFMVPTQFVNGANVDFDPRYTLKAGIKPQSAVLRQVPLTEKPLILGSLSADDSFSNPEIDMGKNQGQLCPPICSEEAAGLLDYIDKQYGSTSSSNQ</sequence>
<dbReference type="EMBL" id="LVXG01000006">
    <property type="protein sequence ID" value="OQP53453.1"/>
    <property type="molecule type" value="Genomic_DNA"/>
</dbReference>
<name>A0A1V9F500_9BACT</name>